<evidence type="ECO:0000313" key="2">
    <source>
        <dbReference type="Proteomes" id="UP000728185"/>
    </source>
</evidence>
<dbReference type="OrthoDB" id="6247498at2759"/>
<reference evidence="1" key="1">
    <citation type="submission" date="2019-05" db="EMBL/GenBank/DDBJ databases">
        <title>Annotation for the trematode Fasciolopsis buski.</title>
        <authorList>
            <person name="Choi Y.-J."/>
        </authorList>
    </citation>
    <scope>NUCLEOTIDE SEQUENCE</scope>
    <source>
        <strain evidence="1">HT</strain>
        <tissue evidence="1">Whole worm</tissue>
    </source>
</reference>
<keyword evidence="2" id="KW-1185">Reference proteome</keyword>
<proteinExistence type="predicted"/>
<dbReference type="Proteomes" id="UP000728185">
    <property type="component" value="Unassembled WGS sequence"/>
</dbReference>
<name>A0A8E0RU43_9TREM</name>
<accession>A0A8E0RU43</accession>
<sequence length="282" mass="32138">MDVRVYLQTANVPSVGMDHTFRWNRPSGLSLILKMSDVHVLPEYEDVPHESDNEMILRAEPGTYGHKLQGMLLEVMQSFCRHPIPSWYHIGMKMFRERNTMGRRKPCGGRQQMKGRCAVGSDGIEYVYERSLNEQCGRNRAAPLPEETNAFYCTRDSALVTELFGETVDESEVDFDETRCAEYRSKCLACIKQAERELRKGDSHMKCVYAEMRNKQIIEDSGSNRDSAIHPEAEFRCCSLACYNTPACLIFHSPACHANQTQSANQSRMVDLCLKGESLRFG</sequence>
<dbReference type="EMBL" id="LUCM01004792">
    <property type="protein sequence ID" value="KAA0193806.1"/>
    <property type="molecule type" value="Genomic_DNA"/>
</dbReference>
<protein>
    <submittedName>
        <fullName evidence="1">Uncharacterized protein</fullName>
    </submittedName>
</protein>
<comment type="caution">
    <text evidence="1">The sequence shown here is derived from an EMBL/GenBank/DDBJ whole genome shotgun (WGS) entry which is preliminary data.</text>
</comment>
<dbReference type="AlphaFoldDB" id="A0A8E0RU43"/>
<evidence type="ECO:0000313" key="1">
    <source>
        <dbReference type="EMBL" id="KAA0193806.1"/>
    </source>
</evidence>
<gene>
    <name evidence="1" type="ORF">FBUS_01808</name>
</gene>
<organism evidence="1 2">
    <name type="scientific">Fasciolopsis buskii</name>
    <dbReference type="NCBI Taxonomy" id="27845"/>
    <lineage>
        <taxon>Eukaryota</taxon>
        <taxon>Metazoa</taxon>
        <taxon>Spiralia</taxon>
        <taxon>Lophotrochozoa</taxon>
        <taxon>Platyhelminthes</taxon>
        <taxon>Trematoda</taxon>
        <taxon>Digenea</taxon>
        <taxon>Plagiorchiida</taxon>
        <taxon>Echinostomata</taxon>
        <taxon>Echinostomatoidea</taxon>
        <taxon>Fasciolidae</taxon>
        <taxon>Fasciolopsis</taxon>
    </lineage>
</organism>